<dbReference type="PANTHER" id="PTHR15892">
    <property type="entry name" value="MITOCHONDRIAL RIBOSOMAL PROTEIN L30"/>
    <property type="match status" value="1"/>
</dbReference>
<dbReference type="Proteomes" id="UP001597114">
    <property type="component" value="Unassembled WGS sequence"/>
</dbReference>
<comment type="similarity">
    <text evidence="1 5 6">Belongs to the universal ribosomal protein uL30 family.</text>
</comment>
<evidence type="ECO:0000256" key="2">
    <source>
        <dbReference type="ARBA" id="ARBA00011838"/>
    </source>
</evidence>
<dbReference type="InterPro" id="IPR005996">
    <property type="entry name" value="Ribosomal_uL30_bac-type"/>
</dbReference>
<dbReference type="InterPro" id="IPR018038">
    <property type="entry name" value="Ribosomal_uL30_CS"/>
</dbReference>
<accession>A0ABW4EQ84</accession>
<organism evidence="8 9">
    <name type="scientific">Pseudonocardia yunnanensis</name>
    <dbReference type="NCBI Taxonomy" id="58107"/>
    <lineage>
        <taxon>Bacteria</taxon>
        <taxon>Bacillati</taxon>
        <taxon>Actinomycetota</taxon>
        <taxon>Actinomycetes</taxon>
        <taxon>Pseudonocardiales</taxon>
        <taxon>Pseudonocardiaceae</taxon>
        <taxon>Pseudonocardia</taxon>
    </lineage>
</organism>
<dbReference type="Gene3D" id="3.30.1390.20">
    <property type="entry name" value="Ribosomal protein L30, ferredoxin-like fold domain"/>
    <property type="match status" value="1"/>
</dbReference>
<evidence type="ECO:0000256" key="4">
    <source>
        <dbReference type="ARBA" id="ARBA00023274"/>
    </source>
</evidence>
<dbReference type="InterPro" id="IPR036919">
    <property type="entry name" value="Ribo_uL30_ferredoxin-like_sf"/>
</dbReference>
<dbReference type="GO" id="GO:0005840">
    <property type="term" value="C:ribosome"/>
    <property type="evidence" value="ECO:0007669"/>
    <property type="project" value="UniProtKB-KW"/>
</dbReference>
<dbReference type="InterPro" id="IPR016082">
    <property type="entry name" value="Ribosomal_uL30_ferredoxin-like"/>
</dbReference>
<keyword evidence="9" id="KW-1185">Reference proteome</keyword>
<evidence type="ECO:0000256" key="6">
    <source>
        <dbReference type="RuleBase" id="RU003734"/>
    </source>
</evidence>
<dbReference type="PROSITE" id="PS00634">
    <property type="entry name" value="RIBOSOMAL_L30"/>
    <property type="match status" value="1"/>
</dbReference>
<evidence type="ECO:0000259" key="7">
    <source>
        <dbReference type="Pfam" id="PF00327"/>
    </source>
</evidence>
<keyword evidence="4 5" id="KW-0687">Ribonucleoprotein</keyword>
<reference evidence="9" key="1">
    <citation type="journal article" date="2019" name="Int. J. Syst. Evol. Microbiol.">
        <title>The Global Catalogue of Microorganisms (GCM) 10K type strain sequencing project: providing services to taxonomists for standard genome sequencing and annotation.</title>
        <authorList>
            <consortium name="The Broad Institute Genomics Platform"/>
            <consortium name="The Broad Institute Genome Sequencing Center for Infectious Disease"/>
            <person name="Wu L."/>
            <person name="Ma J."/>
        </authorList>
    </citation>
    <scope>NUCLEOTIDE SEQUENCE [LARGE SCALE GENOMIC DNA]</scope>
    <source>
        <strain evidence="9">CCM 7043</strain>
    </source>
</reference>
<feature type="domain" description="Large ribosomal subunit protein uL30-like ferredoxin-like fold" evidence="7">
    <location>
        <begin position="20"/>
        <end position="69"/>
    </location>
</feature>
<dbReference type="NCBIfam" id="TIGR01308">
    <property type="entry name" value="rpmD_bact"/>
    <property type="match status" value="1"/>
</dbReference>
<keyword evidence="3 5" id="KW-0689">Ribosomal protein</keyword>
<dbReference type="RefSeq" id="WP_344723063.1">
    <property type="nucleotide sequence ID" value="NZ_BAAAUS010000017.1"/>
</dbReference>
<protein>
    <recommendedName>
        <fullName evidence="5">Large ribosomal subunit protein uL30</fullName>
    </recommendedName>
</protein>
<evidence type="ECO:0000313" key="8">
    <source>
        <dbReference type="EMBL" id="MFD1516219.1"/>
    </source>
</evidence>
<dbReference type="Pfam" id="PF00327">
    <property type="entry name" value="Ribosomal_L30"/>
    <property type="match status" value="1"/>
</dbReference>
<sequence length="76" mass="8202">MATSTDATAQSTPTSGTKLVVTQVRSTIGAKANQRATLKSLGLRKIRQTVERDDTPQIRGMIHTVRHLVTVEEVGS</sequence>
<gene>
    <name evidence="5 8" type="primary">rpmD</name>
    <name evidence="8" type="ORF">ACFSJD_01885</name>
</gene>
<evidence type="ECO:0000256" key="5">
    <source>
        <dbReference type="HAMAP-Rule" id="MF_01371"/>
    </source>
</evidence>
<comment type="subunit">
    <text evidence="2 5">Part of the 50S ribosomal subunit.</text>
</comment>
<evidence type="ECO:0000313" key="9">
    <source>
        <dbReference type="Proteomes" id="UP001597114"/>
    </source>
</evidence>
<evidence type="ECO:0000256" key="3">
    <source>
        <dbReference type="ARBA" id="ARBA00022980"/>
    </source>
</evidence>
<dbReference type="HAMAP" id="MF_01371_B">
    <property type="entry name" value="Ribosomal_uL30_B"/>
    <property type="match status" value="1"/>
</dbReference>
<evidence type="ECO:0000256" key="1">
    <source>
        <dbReference type="ARBA" id="ARBA00007594"/>
    </source>
</evidence>
<name>A0ABW4EQ84_9PSEU</name>
<proteinExistence type="inferred from homology"/>
<comment type="caution">
    <text evidence="8">The sequence shown here is derived from an EMBL/GenBank/DDBJ whole genome shotgun (WGS) entry which is preliminary data.</text>
</comment>
<dbReference type="PANTHER" id="PTHR15892:SF2">
    <property type="entry name" value="LARGE RIBOSOMAL SUBUNIT PROTEIN UL30M"/>
    <property type="match status" value="1"/>
</dbReference>
<dbReference type="CDD" id="cd01658">
    <property type="entry name" value="Ribosomal_L30"/>
    <property type="match status" value="1"/>
</dbReference>
<dbReference type="SUPFAM" id="SSF55129">
    <property type="entry name" value="Ribosomal protein L30p/L7e"/>
    <property type="match status" value="1"/>
</dbReference>
<dbReference type="EMBL" id="JBHUCO010000002">
    <property type="protein sequence ID" value="MFD1516219.1"/>
    <property type="molecule type" value="Genomic_DNA"/>
</dbReference>